<sequence>MTAVPVFRRADVPVTVTSNYDVIFPRYLRCLLIKQAPKLTLSLIGAASLRSIHGEELIESLLSGDNDFHQSIVKALDAYNRVMESFGDDYYDTTGGLGTST</sequence>
<name>A0A183GQ09_HELPZ</name>
<accession>A0A3P8D7J2</accession>
<reference evidence="3" key="2">
    <citation type="submission" date="2019-09" db="UniProtKB">
        <authorList>
            <consortium name="WormBaseParasite"/>
        </authorList>
    </citation>
    <scope>IDENTIFICATION</scope>
</reference>
<evidence type="ECO:0000313" key="2">
    <source>
        <dbReference type="Proteomes" id="UP000050761"/>
    </source>
</evidence>
<accession>A0A183GQ09</accession>
<proteinExistence type="predicted"/>
<reference evidence="1 2" key="1">
    <citation type="submission" date="2018-11" db="EMBL/GenBank/DDBJ databases">
        <authorList>
            <consortium name="Pathogen Informatics"/>
        </authorList>
    </citation>
    <scope>NUCLEOTIDE SEQUENCE [LARGE SCALE GENOMIC DNA]</scope>
</reference>
<dbReference type="WBParaSite" id="HPBE_0002477901-mRNA-1">
    <property type="protein sequence ID" value="HPBE_0002477901-mRNA-1"/>
    <property type="gene ID" value="HPBE_0002477901"/>
</dbReference>
<dbReference type="AlphaFoldDB" id="A0A183GQ09"/>
<dbReference type="EMBL" id="UZAH01036838">
    <property type="protein sequence ID" value="VDP47232.1"/>
    <property type="molecule type" value="Genomic_DNA"/>
</dbReference>
<evidence type="ECO:0000313" key="1">
    <source>
        <dbReference type="EMBL" id="VDP47232.1"/>
    </source>
</evidence>
<keyword evidence="2" id="KW-1185">Reference proteome</keyword>
<protein>
    <submittedName>
        <fullName evidence="3">1-deoxy-D-xylulose-5-phosphate reductoisomerase</fullName>
    </submittedName>
</protein>
<organism evidence="2 3">
    <name type="scientific">Heligmosomoides polygyrus</name>
    <name type="common">Parasitic roundworm</name>
    <dbReference type="NCBI Taxonomy" id="6339"/>
    <lineage>
        <taxon>Eukaryota</taxon>
        <taxon>Metazoa</taxon>
        <taxon>Ecdysozoa</taxon>
        <taxon>Nematoda</taxon>
        <taxon>Chromadorea</taxon>
        <taxon>Rhabditida</taxon>
        <taxon>Rhabditina</taxon>
        <taxon>Rhabditomorpha</taxon>
        <taxon>Strongyloidea</taxon>
        <taxon>Heligmosomidae</taxon>
        <taxon>Heligmosomoides</taxon>
    </lineage>
</organism>
<dbReference type="Proteomes" id="UP000050761">
    <property type="component" value="Unassembled WGS sequence"/>
</dbReference>
<gene>
    <name evidence="1" type="ORF">HPBE_LOCUS24778</name>
</gene>
<evidence type="ECO:0000313" key="3">
    <source>
        <dbReference type="WBParaSite" id="HPBE_0002477901-mRNA-1"/>
    </source>
</evidence>